<accession>A0A926KU83</accession>
<keyword evidence="2" id="KW-1185">Reference proteome</keyword>
<protein>
    <submittedName>
        <fullName evidence="1">Thioredoxin family protein</fullName>
    </submittedName>
</protein>
<dbReference type="Proteomes" id="UP000650466">
    <property type="component" value="Unassembled WGS sequence"/>
</dbReference>
<organism evidence="1 2">
    <name type="scientific">Paenibacillus sedimenti</name>
    <dbReference type="NCBI Taxonomy" id="2770274"/>
    <lineage>
        <taxon>Bacteria</taxon>
        <taxon>Bacillati</taxon>
        <taxon>Bacillota</taxon>
        <taxon>Bacilli</taxon>
        <taxon>Bacillales</taxon>
        <taxon>Paenibacillaceae</taxon>
        <taxon>Paenibacillus</taxon>
    </lineage>
</organism>
<reference evidence="1" key="1">
    <citation type="submission" date="2020-09" db="EMBL/GenBank/DDBJ databases">
        <title>Draft Genome Sequence of Paenibacillus sp. WST5.</title>
        <authorList>
            <person name="Bao Z."/>
        </authorList>
    </citation>
    <scope>NUCLEOTIDE SEQUENCE</scope>
    <source>
        <strain evidence="1">WST5</strain>
    </source>
</reference>
<sequence>MKSVLNLKHKIGTGITPQQFIDGMTKNQDTFIHWYNRFTWDGKEEKAFFDSLGTREDLHCMILCTDWCPDVIWNVPVLFRVMEHGQIPMEVLLMEQHLETMDLFLTDGGRAQPVAVFMNAQGDVIGKWGARPQYIQAVMNEFRKHNPNRESPDYQDKVSKVRQEIAHIYNSGTEYQDVIVQELHQLLSSRSH</sequence>
<dbReference type="Pfam" id="PF14595">
    <property type="entry name" value="Thioredoxin_9"/>
    <property type="match status" value="1"/>
</dbReference>
<dbReference type="AlphaFoldDB" id="A0A926KU83"/>
<name>A0A926KU83_9BACL</name>
<dbReference type="RefSeq" id="WP_188178008.1">
    <property type="nucleotide sequence ID" value="NZ_JACVVD010000017.1"/>
</dbReference>
<evidence type="ECO:0000313" key="2">
    <source>
        <dbReference type="Proteomes" id="UP000650466"/>
    </source>
</evidence>
<proteinExistence type="predicted"/>
<gene>
    <name evidence="1" type="ORF">ICC18_29705</name>
</gene>
<evidence type="ECO:0000313" key="1">
    <source>
        <dbReference type="EMBL" id="MBD0384229.1"/>
    </source>
</evidence>
<comment type="caution">
    <text evidence="1">The sequence shown here is derived from an EMBL/GenBank/DDBJ whole genome shotgun (WGS) entry which is preliminary data.</text>
</comment>
<dbReference type="EMBL" id="JACVVD010000017">
    <property type="protein sequence ID" value="MBD0384229.1"/>
    <property type="molecule type" value="Genomic_DNA"/>
</dbReference>
<dbReference type="Gene3D" id="3.40.30.10">
    <property type="entry name" value="Glutaredoxin"/>
    <property type="match status" value="1"/>
</dbReference>